<sequence>MTVARQSSGAGKVGVARDRCVGAGQCVLAAPTVFDQDEEEGLVLVLDDEPHASDADAVREAVWACPSGALTLR</sequence>
<dbReference type="RefSeq" id="WP_271413917.1">
    <property type="nucleotide sequence ID" value="NZ_BAAATN010000032.1"/>
</dbReference>
<dbReference type="InterPro" id="IPR001080">
    <property type="entry name" value="3Fe4S_ferredoxin"/>
</dbReference>
<dbReference type="Proteomes" id="UP001595855">
    <property type="component" value="Unassembled WGS sequence"/>
</dbReference>
<evidence type="ECO:0000256" key="7">
    <source>
        <dbReference type="ARBA" id="ARBA00023291"/>
    </source>
</evidence>
<evidence type="ECO:0000256" key="6">
    <source>
        <dbReference type="ARBA" id="ARBA00023014"/>
    </source>
</evidence>
<comment type="cofactor">
    <cofactor evidence="1">
        <name>[3Fe-4S] cluster</name>
        <dbReference type="ChEBI" id="CHEBI:21137"/>
    </cofactor>
</comment>
<comment type="function">
    <text evidence="8">Ferredoxins are iron-sulfur proteins that transfer electrons in a wide variety of metabolic reactions.</text>
</comment>
<evidence type="ECO:0000259" key="9">
    <source>
        <dbReference type="PROSITE" id="PS51379"/>
    </source>
</evidence>
<accession>A0ABV9X6R6</accession>
<dbReference type="PANTHER" id="PTHR36923:SF3">
    <property type="entry name" value="FERREDOXIN"/>
    <property type="match status" value="1"/>
</dbReference>
<evidence type="ECO:0000256" key="4">
    <source>
        <dbReference type="ARBA" id="ARBA00022982"/>
    </source>
</evidence>
<evidence type="ECO:0000313" key="10">
    <source>
        <dbReference type="EMBL" id="MFC5020105.1"/>
    </source>
</evidence>
<dbReference type="PRINTS" id="PR00352">
    <property type="entry name" value="3FE4SFRDOXIN"/>
</dbReference>
<evidence type="ECO:0000313" key="11">
    <source>
        <dbReference type="Proteomes" id="UP001595855"/>
    </source>
</evidence>
<evidence type="ECO:0000256" key="8">
    <source>
        <dbReference type="RuleBase" id="RU368020"/>
    </source>
</evidence>
<keyword evidence="6 8" id="KW-0411">Iron-sulfur</keyword>
<evidence type="ECO:0000256" key="2">
    <source>
        <dbReference type="ARBA" id="ARBA00022448"/>
    </source>
</evidence>
<dbReference type="InterPro" id="IPR051269">
    <property type="entry name" value="Fe-S_cluster_ET"/>
</dbReference>
<keyword evidence="5 8" id="KW-0408">Iron</keyword>
<evidence type="ECO:0000256" key="5">
    <source>
        <dbReference type="ARBA" id="ARBA00023004"/>
    </source>
</evidence>
<keyword evidence="3 8" id="KW-0479">Metal-binding</keyword>
<reference evidence="11" key="1">
    <citation type="journal article" date="2019" name="Int. J. Syst. Evol. Microbiol.">
        <title>The Global Catalogue of Microorganisms (GCM) 10K type strain sequencing project: providing services to taxonomists for standard genome sequencing and annotation.</title>
        <authorList>
            <consortium name="The Broad Institute Genomics Platform"/>
            <consortium name="The Broad Institute Genome Sequencing Center for Infectious Disease"/>
            <person name="Wu L."/>
            <person name="Ma J."/>
        </authorList>
    </citation>
    <scope>NUCLEOTIDE SEQUENCE [LARGE SCALE GENOMIC DNA]</scope>
    <source>
        <strain evidence="11">CGMCC 4.1542</strain>
    </source>
</reference>
<comment type="caution">
    <text evidence="10">The sequence shown here is derived from an EMBL/GenBank/DDBJ whole genome shotgun (WGS) entry which is preliminary data.</text>
</comment>
<dbReference type="PROSITE" id="PS51379">
    <property type="entry name" value="4FE4S_FER_2"/>
    <property type="match status" value="1"/>
</dbReference>
<gene>
    <name evidence="10" type="ORF">ACFPRC_35285</name>
</gene>
<keyword evidence="4 8" id="KW-0249">Electron transport</keyword>
<keyword evidence="7" id="KW-0003">3Fe-4S</keyword>
<dbReference type="PANTHER" id="PTHR36923">
    <property type="entry name" value="FERREDOXIN"/>
    <property type="match status" value="1"/>
</dbReference>
<keyword evidence="2 8" id="KW-0813">Transport</keyword>
<dbReference type="Gene3D" id="3.30.70.20">
    <property type="match status" value="1"/>
</dbReference>
<name>A0ABV9X6R6_9ACTN</name>
<dbReference type="InterPro" id="IPR017896">
    <property type="entry name" value="4Fe4S_Fe-S-bd"/>
</dbReference>
<protein>
    <recommendedName>
        <fullName evidence="8">Ferredoxin</fullName>
    </recommendedName>
</protein>
<evidence type="ECO:0000256" key="3">
    <source>
        <dbReference type="ARBA" id="ARBA00022723"/>
    </source>
</evidence>
<dbReference type="EMBL" id="JBHSJO010000001">
    <property type="protein sequence ID" value="MFC5020105.1"/>
    <property type="molecule type" value="Genomic_DNA"/>
</dbReference>
<evidence type="ECO:0000256" key="1">
    <source>
        <dbReference type="ARBA" id="ARBA00001927"/>
    </source>
</evidence>
<dbReference type="SUPFAM" id="SSF54862">
    <property type="entry name" value="4Fe-4S ferredoxins"/>
    <property type="match status" value="1"/>
</dbReference>
<feature type="domain" description="4Fe-4S ferredoxin-type" evidence="9">
    <location>
        <begin position="11"/>
        <end position="39"/>
    </location>
</feature>
<dbReference type="Pfam" id="PF13370">
    <property type="entry name" value="Fer4_13"/>
    <property type="match status" value="1"/>
</dbReference>
<proteinExistence type="predicted"/>
<organism evidence="10 11">
    <name type="scientific">Streptomyces lienomycini</name>
    <dbReference type="NCBI Taxonomy" id="284035"/>
    <lineage>
        <taxon>Bacteria</taxon>
        <taxon>Bacillati</taxon>
        <taxon>Actinomycetota</taxon>
        <taxon>Actinomycetes</taxon>
        <taxon>Kitasatosporales</taxon>
        <taxon>Streptomycetaceae</taxon>
        <taxon>Streptomyces</taxon>
    </lineage>
</organism>
<keyword evidence="11" id="KW-1185">Reference proteome</keyword>